<accession>A0ABY7TQS7</accession>
<name>A0ABY7TQS7_9SPHN</name>
<evidence type="ECO:0000259" key="1">
    <source>
        <dbReference type="Pfam" id="PF07883"/>
    </source>
</evidence>
<dbReference type="Gene3D" id="2.60.120.10">
    <property type="entry name" value="Jelly Rolls"/>
    <property type="match status" value="1"/>
</dbReference>
<dbReference type="InterPro" id="IPR011051">
    <property type="entry name" value="RmlC_Cupin_sf"/>
</dbReference>
<protein>
    <submittedName>
        <fullName evidence="2">Cupin domain-containing protein</fullName>
    </submittedName>
</protein>
<feature type="domain" description="Cupin type-2" evidence="1">
    <location>
        <begin position="71"/>
        <end position="120"/>
    </location>
</feature>
<dbReference type="InterPro" id="IPR014710">
    <property type="entry name" value="RmlC-like_jellyroll"/>
</dbReference>
<gene>
    <name evidence="2" type="ORF">PQ455_04700</name>
</gene>
<evidence type="ECO:0000313" key="2">
    <source>
        <dbReference type="EMBL" id="WCT74534.1"/>
    </source>
</evidence>
<dbReference type="RefSeq" id="WP_273689614.1">
    <property type="nucleotide sequence ID" value="NZ_CP117411.1"/>
</dbReference>
<dbReference type="SUPFAM" id="SSF51182">
    <property type="entry name" value="RmlC-like cupins"/>
    <property type="match status" value="1"/>
</dbReference>
<organism evidence="2 3">
    <name type="scientific">Sphingomonas naphthae</name>
    <dbReference type="NCBI Taxonomy" id="1813468"/>
    <lineage>
        <taxon>Bacteria</taxon>
        <taxon>Pseudomonadati</taxon>
        <taxon>Pseudomonadota</taxon>
        <taxon>Alphaproteobacteria</taxon>
        <taxon>Sphingomonadales</taxon>
        <taxon>Sphingomonadaceae</taxon>
        <taxon>Sphingomonas</taxon>
    </lineage>
</organism>
<dbReference type="Pfam" id="PF07883">
    <property type="entry name" value="Cupin_2"/>
    <property type="match status" value="1"/>
</dbReference>
<dbReference type="EMBL" id="CP117411">
    <property type="protein sequence ID" value="WCT74534.1"/>
    <property type="molecule type" value="Genomic_DNA"/>
</dbReference>
<evidence type="ECO:0000313" key="3">
    <source>
        <dbReference type="Proteomes" id="UP001220395"/>
    </source>
</evidence>
<dbReference type="InterPro" id="IPR013096">
    <property type="entry name" value="Cupin_2"/>
</dbReference>
<keyword evidence="3" id="KW-1185">Reference proteome</keyword>
<dbReference type="Proteomes" id="UP001220395">
    <property type="component" value="Chromosome"/>
</dbReference>
<sequence>MTEGDIAIAPDARTGTLGKEQGFQFAETHAKEVRVMKGRRNWMEYLDYGVTDATNGRMRAQRIIVTGKTQGTGWHYHLCEMQFVYLFGGYIVFQLEDGRTLRLEAGDTVFIPGGFKHTEIDISEDFDCLEVSVPSNLGTVACDMPEIWRDRAVA</sequence>
<proteinExistence type="predicted"/>
<reference evidence="2 3" key="1">
    <citation type="submission" date="2023-02" db="EMBL/GenBank/DDBJ databases">
        <title>Genome sequence of Sphingomonas naphthae.</title>
        <authorList>
            <person name="Kim S."/>
            <person name="Heo J."/>
            <person name="Kwon S.-W."/>
        </authorList>
    </citation>
    <scope>NUCLEOTIDE SEQUENCE [LARGE SCALE GENOMIC DNA]</scope>
    <source>
        <strain evidence="2 3">KACC 18716</strain>
    </source>
</reference>